<feature type="transmembrane region" description="Helical" evidence="9">
    <location>
        <begin position="206"/>
        <end position="225"/>
    </location>
</feature>
<keyword evidence="7 9" id="KW-0472">Membrane</keyword>
<organism evidence="11 12">
    <name type="scientific">Knufia fluminis</name>
    <dbReference type="NCBI Taxonomy" id="191047"/>
    <lineage>
        <taxon>Eukaryota</taxon>
        <taxon>Fungi</taxon>
        <taxon>Dikarya</taxon>
        <taxon>Ascomycota</taxon>
        <taxon>Pezizomycotina</taxon>
        <taxon>Eurotiomycetes</taxon>
        <taxon>Chaetothyriomycetidae</taxon>
        <taxon>Chaetothyriales</taxon>
        <taxon>Trichomeriaceae</taxon>
        <taxon>Knufia</taxon>
    </lineage>
</organism>
<evidence type="ECO:0000256" key="9">
    <source>
        <dbReference type="SAM" id="Phobius"/>
    </source>
</evidence>
<feature type="compositionally biased region" description="Polar residues" evidence="8">
    <location>
        <begin position="423"/>
        <end position="432"/>
    </location>
</feature>
<feature type="compositionally biased region" description="Basic and acidic residues" evidence="8">
    <location>
        <begin position="33"/>
        <end position="61"/>
    </location>
</feature>
<accession>A0AAN8FC59</accession>
<sequence length="611" mass="66881">MHHIKTDARREAWKDPNNPFAKWKPNRGNSHMSRAEEGRIERTRTVPDDYRPGSRDERTNDQRPAQTDPYAQSRRRNVEPGDAETDLTKVNSPDQLDNGIPEEKNEYDRGQTEPSPYTEVPLNNGTTTSAYHTEKTADKKHNIHIPGFLGGKKKEVDDNNGKDKKVETHFTFWGQFRATILGSWVNVLLIFSPIGIAVHFAKINDVAIFVINFIAIIPLAGLLSYATEEIALRTGEVMGGLLNASFGNAVELIVSIIALFQNQFLIVQTSLIGSILSNLLLVLGMAFFLGGWNRLEQAFNTTVAQTASSLLFLAVASLIIPTAFEAWAQTSTDRTTSEQPLVSGVPQLSHATAVILLLVYAAYLFFQLKSHVSMYTAPSEKNKTRFTDESKSKWKSRAGAATGVTKLKSLAHRRGSEMAMTESPPTSSPTNAEQDEVDDDEPETPQLSLTVAIFTLVAATVLVALNAEFLVDSINAVTCTSSGISKTFVGLILLPIVGNAAEHFTAVSVALKDKMDLSIGVAVGSSMQIALLVLPLVVVIGWIAGKGNEMTLYFDGFQLAMMFVAILLVNYLIQDGKSHWLEGLLLMMLYIIIAVAAWFYPTSPEASGCEA</sequence>
<feature type="transmembrane region" description="Helical" evidence="9">
    <location>
        <begin position="348"/>
        <end position="366"/>
    </location>
</feature>
<dbReference type="Pfam" id="PF01699">
    <property type="entry name" value="Na_Ca_ex"/>
    <property type="match status" value="2"/>
</dbReference>
<evidence type="ECO:0000256" key="1">
    <source>
        <dbReference type="ARBA" id="ARBA00004127"/>
    </source>
</evidence>
<evidence type="ECO:0000313" key="11">
    <source>
        <dbReference type="EMBL" id="KAK5955541.1"/>
    </source>
</evidence>
<dbReference type="PANTHER" id="PTHR31503:SF20">
    <property type="entry name" value="CA(2+)_H(+) EXCHANGER, PUTATIVE (EUROFUNG)-RELATED"/>
    <property type="match status" value="1"/>
</dbReference>
<feature type="domain" description="Sodium/calcium exchanger membrane region" evidence="10">
    <location>
        <begin position="206"/>
        <end position="368"/>
    </location>
</feature>
<evidence type="ECO:0000259" key="10">
    <source>
        <dbReference type="Pfam" id="PF01699"/>
    </source>
</evidence>
<dbReference type="GO" id="GO:0012505">
    <property type="term" value="C:endomembrane system"/>
    <property type="evidence" value="ECO:0007669"/>
    <property type="project" value="UniProtKB-SubCell"/>
</dbReference>
<evidence type="ECO:0000256" key="5">
    <source>
        <dbReference type="ARBA" id="ARBA00022989"/>
    </source>
</evidence>
<comment type="subcellular location">
    <subcellularLocation>
        <location evidence="1">Endomembrane system</location>
        <topology evidence="1">Multi-pass membrane protein</topology>
    </subcellularLocation>
</comment>
<feature type="compositionally biased region" description="Basic and acidic residues" evidence="8">
    <location>
        <begin position="380"/>
        <end position="392"/>
    </location>
</feature>
<feature type="transmembrane region" description="Helical" evidence="9">
    <location>
        <begin position="519"/>
        <end position="544"/>
    </location>
</feature>
<evidence type="ECO:0000256" key="7">
    <source>
        <dbReference type="ARBA" id="ARBA00023136"/>
    </source>
</evidence>
<dbReference type="InterPro" id="IPR004837">
    <property type="entry name" value="NaCa_Exmemb"/>
</dbReference>
<dbReference type="InterPro" id="IPR044880">
    <property type="entry name" value="NCX_ion-bd_dom_sf"/>
</dbReference>
<keyword evidence="6" id="KW-0406">Ion transport</keyword>
<evidence type="ECO:0000256" key="8">
    <source>
        <dbReference type="SAM" id="MobiDB-lite"/>
    </source>
</evidence>
<feature type="region of interest" description="Disordered" evidence="8">
    <location>
        <begin position="379"/>
        <end position="400"/>
    </location>
</feature>
<dbReference type="AlphaFoldDB" id="A0AAN8FC59"/>
<feature type="region of interest" description="Disordered" evidence="8">
    <location>
        <begin position="1"/>
        <end position="125"/>
    </location>
</feature>
<dbReference type="GO" id="GO:0000329">
    <property type="term" value="C:fungal-type vacuole membrane"/>
    <property type="evidence" value="ECO:0007669"/>
    <property type="project" value="TreeGrafter"/>
</dbReference>
<dbReference type="FunFam" id="1.20.1420.30:FF:000011">
    <property type="entry name" value="Vacuolar calcium ion transporter"/>
    <property type="match status" value="1"/>
</dbReference>
<feature type="transmembrane region" description="Helical" evidence="9">
    <location>
        <begin position="310"/>
        <end position="328"/>
    </location>
</feature>
<feature type="transmembrane region" description="Helical" evidence="9">
    <location>
        <begin position="237"/>
        <end position="260"/>
    </location>
</feature>
<feature type="compositionally biased region" description="Basic and acidic residues" evidence="8">
    <location>
        <begin position="101"/>
        <end position="111"/>
    </location>
</feature>
<evidence type="ECO:0000256" key="4">
    <source>
        <dbReference type="ARBA" id="ARBA00022692"/>
    </source>
</evidence>
<dbReference type="Proteomes" id="UP001316803">
    <property type="component" value="Unassembled WGS sequence"/>
</dbReference>
<evidence type="ECO:0000313" key="12">
    <source>
        <dbReference type="Proteomes" id="UP001316803"/>
    </source>
</evidence>
<feature type="transmembrane region" description="Helical" evidence="9">
    <location>
        <begin position="178"/>
        <end position="200"/>
    </location>
</feature>
<evidence type="ECO:0000256" key="3">
    <source>
        <dbReference type="ARBA" id="ARBA00022448"/>
    </source>
</evidence>
<dbReference type="GO" id="GO:0015369">
    <property type="term" value="F:calcium:proton antiporter activity"/>
    <property type="evidence" value="ECO:0007669"/>
    <property type="project" value="TreeGrafter"/>
</dbReference>
<keyword evidence="5 9" id="KW-1133">Transmembrane helix</keyword>
<feature type="transmembrane region" description="Helical" evidence="9">
    <location>
        <begin position="487"/>
        <end position="507"/>
    </location>
</feature>
<dbReference type="PANTHER" id="PTHR31503">
    <property type="entry name" value="VACUOLAR CALCIUM ION TRANSPORTER"/>
    <property type="match status" value="1"/>
</dbReference>
<feature type="transmembrane region" description="Helical" evidence="9">
    <location>
        <begin position="556"/>
        <end position="573"/>
    </location>
</feature>
<dbReference type="InterPro" id="IPR004713">
    <property type="entry name" value="CaH_exchang"/>
</dbReference>
<gene>
    <name evidence="11" type="ORF">OHC33_003182</name>
</gene>
<dbReference type="EMBL" id="JAKLMC020000006">
    <property type="protein sequence ID" value="KAK5955541.1"/>
    <property type="molecule type" value="Genomic_DNA"/>
</dbReference>
<feature type="transmembrane region" description="Helical" evidence="9">
    <location>
        <begin position="447"/>
        <end position="467"/>
    </location>
</feature>
<keyword evidence="3" id="KW-0813">Transport</keyword>
<dbReference type="GO" id="GO:0006874">
    <property type="term" value="P:intracellular calcium ion homeostasis"/>
    <property type="evidence" value="ECO:0007669"/>
    <property type="project" value="TreeGrafter"/>
</dbReference>
<name>A0AAN8FC59_9EURO</name>
<feature type="transmembrane region" description="Helical" evidence="9">
    <location>
        <begin position="266"/>
        <end position="289"/>
    </location>
</feature>
<protein>
    <recommendedName>
        <fullName evidence="10">Sodium/calcium exchanger membrane region domain-containing protein</fullName>
    </recommendedName>
</protein>
<comment type="similarity">
    <text evidence="2">Belongs to the Ca(2+):cation antiporter (CaCA) (TC 2.A.19) family.</text>
</comment>
<proteinExistence type="inferred from homology"/>
<reference evidence="11 12" key="1">
    <citation type="submission" date="2022-12" db="EMBL/GenBank/DDBJ databases">
        <title>Genomic features and morphological characterization of a novel Knufia sp. strain isolated from spacecraft assembly facility.</title>
        <authorList>
            <person name="Teixeira M."/>
            <person name="Chander A.M."/>
            <person name="Stajich J.E."/>
            <person name="Venkateswaran K."/>
        </authorList>
    </citation>
    <scope>NUCLEOTIDE SEQUENCE [LARGE SCALE GENOMIC DNA]</scope>
    <source>
        <strain evidence="11 12">FJI-L2-BK-P2</strain>
    </source>
</reference>
<feature type="transmembrane region" description="Helical" evidence="9">
    <location>
        <begin position="580"/>
        <end position="600"/>
    </location>
</feature>
<feature type="region of interest" description="Disordered" evidence="8">
    <location>
        <begin position="413"/>
        <end position="442"/>
    </location>
</feature>
<comment type="caution">
    <text evidence="11">The sequence shown here is derived from an EMBL/GenBank/DDBJ whole genome shotgun (WGS) entry which is preliminary data.</text>
</comment>
<evidence type="ECO:0000256" key="2">
    <source>
        <dbReference type="ARBA" id="ARBA00008170"/>
    </source>
</evidence>
<dbReference type="Gene3D" id="1.20.1420.30">
    <property type="entry name" value="NCX, central ion-binding region"/>
    <property type="match status" value="2"/>
</dbReference>
<keyword evidence="4 9" id="KW-0812">Transmembrane</keyword>
<evidence type="ECO:0000256" key="6">
    <source>
        <dbReference type="ARBA" id="ARBA00023065"/>
    </source>
</evidence>
<feature type="compositionally biased region" description="Basic and acidic residues" evidence="8">
    <location>
        <begin position="1"/>
        <end position="14"/>
    </location>
</feature>
<feature type="domain" description="Sodium/calcium exchanger membrane region" evidence="10">
    <location>
        <begin position="452"/>
        <end position="598"/>
    </location>
</feature>
<keyword evidence="12" id="KW-1185">Reference proteome</keyword>
<feature type="compositionally biased region" description="Acidic residues" evidence="8">
    <location>
        <begin position="433"/>
        <end position="442"/>
    </location>
</feature>